<proteinExistence type="predicted"/>
<dbReference type="InterPro" id="IPR007201">
    <property type="entry name" value="Mei2-like_Rrm_C"/>
</dbReference>
<evidence type="ECO:0000256" key="2">
    <source>
        <dbReference type="ARBA" id="ARBA00022692"/>
    </source>
</evidence>
<dbReference type="EMBL" id="CAXAMM010024446">
    <property type="protein sequence ID" value="CAK9055291.1"/>
    <property type="molecule type" value="Genomic_DNA"/>
</dbReference>
<dbReference type="InterPro" id="IPR035979">
    <property type="entry name" value="RBD_domain_sf"/>
</dbReference>
<name>A0ABP0MUW7_9DINO</name>
<keyword evidence="9" id="KW-1185">Reference proteome</keyword>
<accession>A0ABP0MUW7</accession>
<evidence type="ECO:0000313" key="8">
    <source>
        <dbReference type="EMBL" id="CAK9055291.1"/>
    </source>
</evidence>
<dbReference type="PANTHER" id="PTHR11132">
    <property type="entry name" value="SOLUTE CARRIER FAMILY 35"/>
    <property type="match status" value="1"/>
</dbReference>
<evidence type="ECO:0000256" key="6">
    <source>
        <dbReference type="SAM" id="Phobius"/>
    </source>
</evidence>
<feature type="region of interest" description="Disordered" evidence="5">
    <location>
        <begin position="581"/>
        <end position="611"/>
    </location>
</feature>
<comment type="subcellular location">
    <subcellularLocation>
        <location evidence="1">Membrane</location>
        <topology evidence="1">Multi-pass membrane protein</topology>
    </subcellularLocation>
</comment>
<evidence type="ECO:0000313" key="9">
    <source>
        <dbReference type="Proteomes" id="UP001642464"/>
    </source>
</evidence>
<feature type="compositionally biased region" description="Acidic residues" evidence="5">
    <location>
        <begin position="18"/>
        <end position="28"/>
    </location>
</feature>
<feature type="transmembrane region" description="Helical" evidence="6">
    <location>
        <begin position="1063"/>
        <end position="1087"/>
    </location>
</feature>
<keyword evidence="2 6" id="KW-0812">Transmembrane</keyword>
<evidence type="ECO:0000256" key="5">
    <source>
        <dbReference type="SAM" id="MobiDB-lite"/>
    </source>
</evidence>
<evidence type="ECO:0000259" key="7">
    <source>
        <dbReference type="Pfam" id="PF04059"/>
    </source>
</evidence>
<dbReference type="Pfam" id="PF04059">
    <property type="entry name" value="RRM_2"/>
    <property type="match status" value="1"/>
</dbReference>
<feature type="region of interest" description="Disordered" evidence="5">
    <location>
        <begin position="628"/>
        <end position="657"/>
    </location>
</feature>
<feature type="compositionally biased region" description="Basic and acidic residues" evidence="5">
    <location>
        <begin position="97"/>
        <end position="108"/>
    </location>
</feature>
<feature type="domain" description="Mei2-like C-terminal RNA recognition motif" evidence="7">
    <location>
        <begin position="907"/>
        <end position="972"/>
    </location>
</feature>
<evidence type="ECO:0000256" key="1">
    <source>
        <dbReference type="ARBA" id="ARBA00004141"/>
    </source>
</evidence>
<feature type="transmembrane region" description="Helical" evidence="6">
    <location>
        <begin position="1032"/>
        <end position="1051"/>
    </location>
</feature>
<feature type="compositionally biased region" description="Acidic residues" evidence="5">
    <location>
        <begin position="633"/>
        <end position="645"/>
    </location>
</feature>
<dbReference type="InterPro" id="IPR050186">
    <property type="entry name" value="TPT_transporter"/>
</dbReference>
<organism evidence="8 9">
    <name type="scientific">Durusdinium trenchii</name>
    <dbReference type="NCBI Taxonomy" id="1381693"/>
    <lineage>
        <taxon>Eukaryota</taxon>
        <taxon>Sar</taxon>
        <taxon>Alveolata</taxon>
        <taxon>Dinophyceae</taxon>
        <taxon>Suessiales</taxon>
        <taxon>Symbiodiniaceae</taxon>
        <taxon>Durusdinium</taxon>
    </lineage>
</organism>
<feature type="compositionally biased region" description="Basic and acidic residues" evidence="5">
    <location>
        <begin position="29"/>
        <end position="42"/>
    </location>
</feature>
<dbReference type="Proteomes" id="UP001642464">
    <property type="component" value="Unassembled WGS sequence"/>
</dbReference>
<evidence type="ECO:0000256" key="4">
    <source>
        <dbReference type="ARBA" id="ARBA00023136"/>
    </source>
</evidence>
<dbReference type="SUPFAM" id="SSF54928">
    <property type="entry name" value="RNA-binding domain, RBD"/>
    <property type="match status" value="1"/>
</dbReference>
<feature type="region of interest" description="Disordered" evidence="5">
    <location>
        <begin position="82"/>
        <end position="115"/>
    </location>
</feature>
<gene>
    <name evidence="8" type="ORF">SCF082_LOCUS29921</name>
</gene>
<comment type="caution">
    <text evidence="8">The sequence shown here is derived from an EMBL/GenBank/DDBJ whole genome shotgun (WGS) entry which is preliminary data.</text>
</comment>
<keyword evidence="3 6" id="KW-1133">Transmembrane helix</keyword>
<sequence length="1156" mass="125528">MAQPMSSDVFVLGLLPIEVEEKEAEEKEEEKKDEEMPEEKAEDIVEEHKADGLVFVTGGGAPPLKPTLRDVCLKATAGAAAGLPRHQDDDDEEPEKIEEPHASNEKLHWPQKIGSDSESEKGFPFAYVACRAAQGLAAALRFGGSGGSGVDAGSASRAEVREFLTPCARRGERLVFERLFGEFFKHVHGEWLHLGDARSIEELNELVKVAQEEMLELLSRHAKEPRPSAEEQTLRAEALHAATALGFCVLCLRPLQQFPDEVGALVDAKDQRLESALYHRRCAFHTAEGWRGCCAALNAHVLAPGLNVPPLLLQPTAVAQGWWAMPPLMKVNEWARFVASGASAGAPSAAGDAQVPVEQVAVAWQNVALSAALPVHAQQLLRQLGTTSGSQAFHELNRSERSGIVQEGFGITMSATMIIFNAMLLQGFRHPVWLTFWHQSVSTCCVLLVRCAKPSLVTITSDENHEPLGVLGALWLGAPIACMIKAWTASAVYVVGCFVGTQATVRRPSQTGAQSTMHVASNLVGPVDAQHACQLQSFQGCGMGESVPMMESNLSFGQGSWQGEGTNWGQERLSNQPFTAQQDHDTVDPYSSLPAELRPTPETSKATQCEEVDEDFERDVFNAVATFLQGNDTDSDSEDELEDSAETGPTADVPRSGDEQLVENLKLDPQLLTLMGQVDTRLQQKSFRSETPAATDLQLHGVKPGMLKLFEHLTSSQESPAPALAMPSAQPVPAPQALPKPSHLVRPSGRQSPIGPELQRGQCIGALLKMKPLPPGITAADLAHLRLLVMKVINDLVHGQVLPTLGNITECLLCEGVGEPTSKALLNLCDIFSSTFCLWVPEEGEVSIVLLEEPLPPLPEKVVQQLQMGVARRLKHKLNMMNLACMREAADPSSRDLAEVLAREGVTTLMIKNLPTKLQQSQVIEEILNTGFGGKYDFFYMPGNFTRLPHRLSLGYAFLNLKDVQSMKDFVTVWHNSTRLGAKDLPLKLCAAHAQGRDANANSVWYRAVAKTLVIITSGLMITSIGELKFDAYGFLMQVLALFAEAFRINLVETRLKSAGYKLNPLSSVLATAPVASLLLLLIGLIFDRDALNAQALEAIGWPKLVANGLVAFFLNVAIFLAISVCSGLVYSLAGIVKAWSLTSPRCQLSRARRAV</sequence>
<feature type="transmembrane region" description="Helical" evidence="6">
    <location>
        <begin position="1107"/>
        <end position="1134"/>
    </location>
</feature>
<feature type="region of interest" description="Disordered" evidence="5">
    <location>
        <begin position="718"/>
        <end position="756"/>
    </location>
</feature>
<keyword evidence="4 6" id="KW-0472">Membrane</keyword>
<evidence type="ECO:0000256" key="3">
    <source>
        <dbReference type="ARBA" id="ARBA00022989"/>
    </source>
</evidence>
<feature type="region of interest" description="Disordered" evidence="5">
    <location>
        <begin position="1"/>
        <end position="42"/>
    </location>
</feature>
<reference evidence="8 9" key="1">
    <citation type="submission" date="2024-02" db="EMBL/GenBank/DDBJ databases">
        <authorList>
            <person name="Chen Y."/>
            <person name="Shah S."/>
            <person name="Dougan E. K."/>
            <person name="Thang M."/>
            <person name="Chan C."/>
        </authorList>
    </citation>
    <scope>NUCLEOTIDE SEQUENCE [LARGE SCALE GENOMIC DNA]</scope>
</reference>
<protein>
    <submittedName>
        <fullName evidence="8">Probable sugar phosphate/phosphate translocator At3g17430</fullName>
    </submittedName>
</protein>